<evidence type="ECO:0000313" key="1">
    <source>
        <dbReference type="EMBL" id="MDP9651499.1"/>
    </source>
</evidence>
<comment type="caution">
    <text evidence="1">The sequence shown here is derived from an EMBL/GenBank/DDBJ whole genome shotgun (WGS) entry which is preliminary data.</text>
</comment>
<name>A0AB73INE0_9BURK</name>
<sequence length="80" mass="8125">MGYPVALATAYGVLMVLASPSFAAMLPICLLRGAVHTSGLIVSQMWMTSAAPEAPEFASSLSLSAANLRVVLGAAASSKQ</sequence>
<organism evidence="1 2">
    <name type="scientific">Paraburkholderia caledonica</name>
    <dbReference type="NCBI Taxonomy" id="134536"/>
    <lineage>
        <taxon>Bacteria</taxon>
        <taxon>Pseudomonadati</taxon>
        <taxon>Pseudomonadota</taxon>
        <taxon>Betaproteobacteria</taxon>
        <taxon>Burkholderiales</taxon>
        <taxon>Burkholderiaceae</taxon>
        <taxon>Paraburkholderia</taxon>
    </lineage>
</organism>
<dbReference type="AlphaFoldDB" id="A0AB73INE0"/>
<dbReference type="EMBL" id="JAURTK010000022">
    <property type="protein sequence ID" value="MDP9651499.1"/>
    <property type="molecule type" value="Genomic_DNA"/>
</dbReference>
<proteinExistence type="predicted"/>
<evidence type="ECO:0000313" key="2">
    <source>
        <dbReference type="Proteomes" id="UP001229486"/>
    </source>
</evidence>
<dbReference type="Proteomes" id="UP001229486">
    <property type="component" value="Unassembled WGS sequence"/>
</dbReference>
<protein>
    <submittedName>
        <fullName evidence="1">MFS family arabinose efflux permease</fullName>
    </submittedName>
</protein>
<reference evidence="1" key="1">
    <citation type="submission" date="2023-07" db="EMBL/GenBank/DDBJ databases">
        <title>Sorghum-associated microbial communities from plants grown in Nebraska, USA.</title>
        <authorList>
            <person name="Schachtman D."/>
        </authorList>
    </citation>
    <scope>NUCLEOTIDE SEQUENCE</scope>
    <source>
        <strain evidence="1">DS1061</strain>
    </source>
</reference>
<accession>A0AB73INE0</accession>
<gene>
    <name evidence="1" type="ORF">J2793_006974</name>
</gene>
<dbReference type="RefSeq" id="WP_392396099.1">
    <property type="nucleotide sequence ID" value="NZ_JAURTK010000022.1"/>
</dbReference>